<reference evidence="13 14" key="1">
    <citation type="journal article" date="2019" name="PLoS Biol.">
        <title>Sex chromosomes control vertical transmission of feminizing Wolbachia symbionts in an isopod.</title>
        <authorList>
            <person name="Becking T."/>
            <person name="Chebbi M.A."/>
            <person name="Giraud I."/>
            <person name="Moumen B."/>
            <person name="Laverre T."/>
            <person name="Caubet Y."/>
            <person name="Peccoud J."/>
            <person name="Gilbert C."/>
            <person name="Cordaux R."/>
        </authorList>
    </citation>
    <scope>NUCLEOTIDE SEQUENCE [LARGE SCALE GENOMIC DNA]</scope>
    <source>
        <strain evidence="13">ANa2</strain>
        <tissue evidence="13">Whole body excluding digestive tract and cuticle</tissue>
    </source>
</reference>
<evidence type="ECO:0000256" key="8">
    <source>
        <dbReference type="ARBA" id="ARBA00023139"/>
    </source>
</evidence>
<dbReference type="GO" id="GO:0005856">
    <property type="term" value="C:cytoskeleton"/>
    <property type="evidence" value="ECO:0007669"/>
    <property type="project" value="UniProtKB-SubCell"/>
</dbReference>
<dbReference type="CDD" id="cd00132">
    <property type="entry name" value="CRIB"/>
    <property type="match status" value="1"/>
</dbReference>
<dbReference type="AlphaFoldDB" id="A0A5N5SPB8"/>
<dbReference type="InterPro" id="IPR039056">
    <property type="entry name" value="SPEC"/>
</dbReference>
<keyword evidence="14" id="KW-1185">Reference proteome</keyword>
<dbReference type="GO" id="GO:0008360">
    <property type="term" value="P:regulation of cell shape"/>
    <property type="evidence" value="ECO:0007669"/>
    <property type="project" value="UniProtKB-KW"/>
</dbReference>
<evidence type="ECO:0000256" key="7">
    <source>
        <dbReference type="ARBA" id="ARBA00023136"/>
    </source>
</evidence>
<evidence type="ECO:0000256" key="2">
    <source>
        <dbReference type="ARBA" id="ARBA00004245"/>
    </source>
</evidence>
<keyword evidence="6" id="KW-0133">Cell shape</keyword>
<dbReference type="InterPro" id="IPR036936">
    <property type="entry name" value="CRIB_dom_sf"/>
</dbReference>
<evidence type="ECO:0000256" key="5">
    <source>
        <dbReference type="ARBA" id="ARBA00022490"/>
    </source>
</evidence>
<feature type="region of interest" description="Disordered" evidence="11">
    <location>
        <begin position="24"/>
        <end position="53"/>
    </location>
</feature>
<dbReference type="PANTHER" id="PTHR13502:SF6">
    <property type="entry name" value="CDC42 SMALL EFFECTOR PROTEIN HOMOLOG"/>
    <property type="match status" value="1"/>
</dbReference>
<evidence type="ECO:0000256" key="3">
    <source>
        <dbReference type="ARBA" id="ARBA00005720"/>
    </source>
</evidence>
<comment type="subcellular location">
    <subcellularLocation>
        <location evidence="1">Cell membrane</location>
        <topology evidence="1">Lipid-anchor</topology>
    </subcellularLocation>
    <subcellularLocation>
        <location evidence="2">Cytoplasm</location>
        <location evidence="2">Cytoskeleton</location>
    </subcellularLocation>
</comment>
<evidence type="ECO:0000313" key="13">
    <source>
        <dbReference type="EMBL" id="KAB7495866.1"/>
    </source>
</evidence>
<keyword evidence="10" id="KW-0449">Lipoprotein</keyword>
<dbReference type="GO" id="GO:0031267">
    <property type="term" value="F:small GTPase binding"/>
    <property type="evidence" value="ECO:0007669"/>
    <property type="project" value="InterPro"/>
</dbReference>
<keyword evidence="4" id="KW-1003">Cell membrane</keyword>
<feature type="domain" description="CRIB" evidence="12">
    <location>
        <begin position="40"/>
        <end position="53"/>
    </location>
</feature>
<evidence type="ECO:0000256" key="1">
    <source>
        <dbReference type="ARBA" id="ARBA00004193"/>
    </source>
</evidence>
<evidence type="ECO:0000256" key="4">
    <source>
        <dbReference type="ARBA" id="ARBA00022475"/>
    </source>
</evidence>
<comment type="similarity">
    <text evidence="3">Belongs to the CDC42SE/SPEC family.</text>
</comment>
<accession>A0A5N5SPB8</accession>
<dbReference type="Proteomes" id="UP000326759">
    <property type="component" value="Unassembled WGS sequence"/>
</dbReference>
<proteinExistence type="inferred from homology"/>
<evidence type="ECO:0000259" key="12">
    <source>
        <dbReference type="PROSITE" id="PS50108"/>
    </source>
</evidence>
<comment type="caution">
    <text evidence="13">The sequence shown here is derived from an EMBL/GenBank/DDBJ whole genome shotgun (WGS) entry which is preliminary data.</text>
</comment>
<dbReference type="InterPro" id="IPR000095">
    <property type="entry name" value="CRIB_dom"/>
</dbReference>
<name>A0A5N5SPB8_9CRUS</name>
<gene>
    <name evidence="13" type="primary">Spec2</name>
    <name evidence="13" type="ORF">Anas_06617</name>
</gene>
<evidence type="ECO:0000256" key="11">
    <source>
        <dbReference type="SAM" id="MobiDB-lite"/>
    </source>
</evidence>
<evidence type="ECO:0000256" key="10">
    <source>
        <dbReference type="ARBA" id="ARBA00023288"/>
    </source>
</evidence>
<dbReference type="Gene3D" id="3.90.810.10">
    <property type="entry name" value="CRIB domain"/>
    <property type="match status" value="1"/>
</dbReference>
<keyword evidence="7" id="KW-0472">Membrane</keyword>
<dbReference type="FunFam" id="3.90.810.10:FF:000004">
    <property type="entry name" value="CDC42 small effector protein 2"/>
    <property type="match status" value="1"/>
</dbReference>
<dbReference type="GO" id="GO:0035023">
    <property type="term" value="P:regulation of Rho protein signal transduction"/>
    <property type="evidence" value="ECO:0007669"/>
    <property type="project" value="InterPro"/>
</dbReference>
<organism evidence="13 14">
    <name type="scientific">Armadillidium nasatum</name>
    <dbReference type="NCBI Taxonomy" id="96803"/>
    <lineage>
        <taxon>Eukaryota</taxon>
        <taxon>Metazoa</taxon>
        <taxon>Ecdysozoa</taxon>
        <taxon>Arthropoda</taxon>
        <taxon>Crustacea</taxon>
        <taxon>Multicrustacea</taxon>
        <taxon>Malacostraca</taxon>
        <taxon>Eumalacostraca</taxon>
        <taxon>Peracarida</taxon>
        <taxon>Isopoda</taxon>
        <taxon>Oniscidea</taxon>
        <taxon>Crinocheta</taxon>
        <taxon>Armadillidiidae</taxon>
        <taxon>Armadillidium</taxon>
    </lineage>
</organism>
<evidence type="ECO:0000313" key="14">
    <source>
        <dbReference type="Proteomes" id="UP000326759"/>
    </source>
</evidence>
<keyword evidence="9" id="KW-0206">Cytoskeleton</keyword>
<evidence type="ECO:0000256" key="9">
    <source>
        <dbReference type="ARBA" id="ARBA00023212"/>
    </source>
</evidence>
<dbReference type="OrthoDB" id="5559822at2759"/>
<keyword evidence="5" id="KW-0963">Cytoplasm</keyword>
<dbReference type="EMBL" id="SEYY01022018">
    <property type="protein sequence ID" value="KAB7495866.1"/>
    <property type="molecule type" value="Genomic_DNA"/>
</dbReference>
<evidence type="ECO:0000256" key="6">
    <source>
        <dbReference type="ARBA" id="ARBA00022960"/>
    </source>
</evidence>
<protein>
    <submittedName>
        <fullName evidence="13">CDC42 small effector-like protein</fullName>
    </submittedName>
</protein>
<dbReference type="GO" id="GO:0005886">
    <property type="term" value="C:plasma membrane"/>
    <property type="evidence" value="ECO:0007669"/>
    <property type="project" value="UniProtKB-SubCell"/>
</dbReference>
<dbReference type="PROSITE" id="PS50108">
    <property type="entry name" value="CRIB"/>
    <property type="match status" value="1"/>
</dbReference>
<dbReference type="PANTHER" id="PTHR13502">
    <property type="entry name" value="CDC42 SMALL EFFECTOR PROTEIN HOMOLOG"/>
    <property type="match status" value="1"/>
</dbReference>
<dbReference type="Pfam" id="PF00786">
    <property type="entry name" value="PBD"/>
    <property type="match status" value="1"/>
</dbReference>
<sequence length="95" mass="10920">MPLYSSAMAGDVWSQWFTCCITQQPPQRRRRRRPIDRSMIGEPTNFVHTGHIGSNDVAVGNNQLMMMENQLKSKGGYDYALPHEHKMNVSNIPRM</sequence>
<keyword evidence="8" id="KW-0564">Palmitate</keyword>